<evidence type="ECO:0000313" key="3">
    <source>
        <dbReference type="Proteomes" id="UP000694251"/>
    </source>
</evidence>
<dbReference type="Proteomes" id="UP000694251">
    <property type="component" value="Chromosome 12"/>
</dbReference>
<comment type="caution">
    <text evidence="2">The sequence shown here is derived from an EMBL/GenBank/DDBJ whole genome shotgun (WGS) entry which is preliminary data.</text>
</comment>
<evidence type="ECO:0000256" key="1">
    <source>
        <dbReference type="SAM" id="MobiDB-lite"/>
    </source>
</evidence>
<evidence type="ECO:0000313" key="2">
    <source>
        <dbReference type="EMBL" id="KAG7544541.1"/>
    </source>
</evidence>
<keyword evidence="3" id="KW-1185">Reference proteome</keyword>
<feature type="compositionally biased region" description="Polar residues" evidence="1">
    <location>
        <begin position="117"/>
        <end position="126"/>
    </location>
</feature>
<dbReference type="EMBL" id="JAEFBJ010000012">
    <property type="protein sequence ID" value="KAG7544541.1"/>
    <property type="molecule type" value="Genomic_DNA"/>
</dbReference>
<organism evidence="2 3">
    <name type="scientific">Arabidopsis suecica</name>
    <name type="common">Swedish thale-cress</name>
    <name type="synonym">Cardaminopsis suecica</name>
    <dbReference type="NCBI Taxonomy" id="45249"/>
    <lineage>
        <taxon>Eukaryota</taxon>
        <taxon>Viridiplantae</taxon>
        <taxon>Streptophyta</taxon>
        <taxon>Embryophyta</taxon>
        <taxon>Tracheophyta</taxon>
        <taxon>Spermatophyta</taxon>
        <taxon>Magnoliopsida</taxon>
        <taxon>eudicotyledons</taxon>
        <taxon>Gunneridae</taxon>
        <taxon>Pentapetalae</taxon>
        <taxon>rosids</taxon>
        <taxon>malvids</taxon>
        <taxon>Brassicales</taxon>
        <taxon>Brassicaceae</taxon>
        <taxon>Camelineae</taxon>
        <taxon>Arabidopsis</taxon>
    </lineage>
</organism>
<feature type="region of interest" description="Disordered" evidence="1">
    <location>
        <begin position="113"/>
        <end position="139"/>
    </location>
</feature>
<gene>
    <name evidence="2" type="ORF">ISN44_As12g001230</name>
</gene>
<name>A0A8T1YEI4_ARASU</name>
<dbReference type="AlphaFoldDB" id="A0A8T1YEI4"/>
<feature type="compositionally biased region" description="Basic and acidic residues" evidence="1">
    <location>
        <begin position="129"/>
        <end position="139"/>
    </location>
</feature>
<dbReference type="OrthoDB" id="1113229at2759"/>
<proteinExistence type="predicted"/>
<sequence length="172" mass="18870">MGNCALKPKVLSETGAPAPEELKDSLLEYHKIDAAKSLSNLFLQAEKTTKEDEKITPEKMPVTEDLKTALAEEKSPTKEAKSPVTETKYAITETKAPADENITENLKTVLEEAKSPATETKTSISETKAPVDDQKQVKNEEAIREEKVIDVVTVKETETEAKAEEVGREAAQ</sequence>
<protein>
    <submittedName>
        <fullName evidence="2">Uncharacterized protein</fullName>
    </submittedName>
</protein>
<reference evidence="2 3" key="1">
    <citation type="submission" date="2020-12" db="EMBL/GenBank/DDBJ databases">
        <title>Concerted genomic and epigenomic changes stabilize Arabidopsis allopolyploids.</title>
        <authorList>
            <person name="Chen Z."/>
        </authorList>
    </citation>
    <scope>NUCLEOTIDE SEQUENCE [LARGE SCALE GENOMIC DNA]</scope>
    <source>
        <strain evidence="2">As9502</strain>
        <tissue evidence="2">Leaf</tissue>
    </source>
</reference>
<accession>A0A8T1YEI4</accession>